<keyword evidence="1" id="KW-0175">Coiled coil</keyword>
<keyword evidence="2" id="KW-1133">Transmembrane helix</keyword>
<keyword evidence="4" id="KW-1185">Reference proteome</keyword>
<name>A0ABT5Y431_9FLAO</name>
<dbReference type="EMBL" id="JARFVB010000022">
    <property type="protein sequence ID" value="MDF0718208.1"/>
    <property type="molecule type" value="Genomic_DNA"/>
</dbReference>
<comment type="caution">
    <text evidence="3">The sequence shown here is derived from an EMBL/GenBank/DDBJ whole genome shotgun (WGS) entry which is preliminary data.</text>
</comment>
<protein>
    <submittedName>
        <fullName evidence="3">DUF6090 family protein</fullName>
    </submittedName>
</protein>
<feature type="transmembrane region" description="Helical" evidence="2">
    <location>
        <begin position="20"/>
        <end position="41"/>
    </location>
</feature>
<sequence length="121" mass="14289">MKLFRKTRKKLVDTNRVKKYLLYAIGEIILVVIGILLALQINNWNEKRKQTEIGYQYLTEMRYELQDDVAMLNRYINVLKKNIENHEAALNTKNINTLPLDSLYMLVTPENLDFKVSELTL</sequence>
<proteinExistence type="predicted"/>
<evidence type="ECO:0000256" key="2">
    <source>
        <dbReference type="SAM" id="Phobius"/>
    </source>
</evidence>
<feature type="coiled-coil region" evidence="1">
    <location>
        <begin position="69"/>
        <end position="96"/>
    </location>
</feature>
<keyword evidence="2" id="KW-0812">Transmembrane</keyword>
<dbReference type="Proteomes" id="UP001221366">
    <property type="component" value="Unassembled WGS sequence"/>
</dbReference>
<dbReference type="RefSeq" id="WP_275617270.1">
    <property type="nucleotide sequence ID" value="NZ_JARFVB010000022.1"/>
</dbReference>
<evidence type="ECO:0000313" key="4">
    <source>
        <dbReference type="Proteomes" id="UP001221366"/>
    </source>
</evidence>
<keyword evidence="2" id="KW-0472">Membrane</keyword>
<dbReference type="InterPro" id="IPR045749">
    <property type="entry name" value="DUF6090"/>
</dbReference>
<reference evidence="3 4" key="1">
    <citation type="submission" date="2023-03" db="EMBL/GenBank/DDBJ databases">
        <title>Muricauda XX sp. nov. and Muricauda XXX sp. nov., two novel species isolated from Okinawa Trough.</title>
        <authorList>
            <person name="Cao W."/>
            <person name="Deng X."/>
        </authorList>
    </citation>
    <scope>NUCLEOTIDE SEQUENCE [LARGE SCALE GENOMIC DNA]</scope>
    <source>
        <strain evidence="3 4">334s03</strain>
    </source>
</reference>
<evidence type="ECO:0000256" key="1">
    <source>
        <dbReference type="SAM" id="Coils"/>
    </source>
</evidence>
<accession>A0ABT5Y431</accession>
<dbReference type="Pfam" id="PF19578">
    <property type="entry name" value="DUF6090"/>
    <property type="match status" value="1"/>
</dbReference>
<evidence type="ECO:0000313" key="3">
    <source>
        <dbReference type="EMBL" id="MDF0718208.1"/>
    </source>
</evidence>
<gene>
    <name evidence="3" type="ORF">PY092_18750</name>
</gene>
<organism evidence="3 4">
    <name type="scientific">Flagellimonas yonaguniensis</name>
    <dbReference type="NCBI Taxonomy" id="3031325"/>
    <lineage>
        <taxon>Bacteria</taxon>
        <taxon>Pseudomonadati</taxon>
        <taxon>Bacteroidota</taxon>
        <taxon>Flavobacteriia</taxon>
        <taxon>Flavobacteriales</taxon>
        <taxon>Flavobacteriaceae</taxon>
        <taxon>Flagellimonas</taxon>
    </lineage>
</organism>